<dbReference type="PANTHER" id="PTHR21381:SF3">
    <property type="entry name" value="SGC REGION PROTEIN SGCQ-RELATED"/>
    <property type="match status" value="1"/>
</dbReference>
<organism evidence="2">
    <name type="scientific">bioreactor metagenome</name>
    <dbReference type="NCBI Taxonomy" id="1076179"/>
    <lineage>
        <taxon>unclassified sequences</taxon>
        <taxon>metagenomes</taxon>
        <taxon>ecological metagenomes</taxon>
    </lineage>
</organism>
<dbReference type="InterPro" id="IPR005137">
    <property type="entry name" value="BtpA"/>
</dbReference>
<reference evidence="2" key="1">
    <citation type="submission" date="2019-08" db="EMBL/GenBank/DDBJ databases">
        <authorList>
            <person name="Kucharzyk K."/>
            <person name="Murdoch R.W."/>
            <person name="Higgins S."/>
            <person name="Loffler F."/>
        </authorList>
    </citation>
    <scope>NUCLEOTIDE SEQUENCE</scope>
</reference>
<dbReference type="PIRSF" id="PIRSF005956">
    <property type="entry name" value="BtpA"/>
    <property type="match status" value="1"/>
</dbReference>
<proteinExistence type="inferred from homology"/>
<gene>
    <name evidence="2" type="ORF">SDC9_41772</name>
</gene>
<sequence length="273" mass="29645">MNKVDALNQVFGTAKPIIGMLHLKPLPGSPIYDGEGLGKVLDAALADAENLLKGGISALQVENYSDPSYFVNKAAYETVAAMSIIGHEIRRNYPQIPLGVCLLADPEASIAVAHCIKAQFIRATFFTEAGVDVGGLALRTPHEILRYRKFLDPSIKILADVHIKHSAPLGIRPIEESAYDAAYFLADAVIISGKHTGKQTSLEEVKKVKEVLPEYPVFIGSGTNKENVRDLFQFADGAVVGTSVKADGLTDNPVSYERVCELMKIVNEIRNQI</sequence>
<dbReference type="PANTHER" id="PTHR21381">
    <property type="entry name" value="ZGC:162297"/>
    <property type="match status" value="1"/>
</dbReference>
<dbReference type="Pfam" id="PF03437">
    <property type="entry name" value="BtpA"/>
    <property type="match status" value="1"/>
</dbReference>
<name>A0A644VWK9_9ZZZZ</name>
<dbReference type="InterPro" id="IPR011060">
    <property type="entry name" value="RibuloseP-bd_barrel"/>
</dbReference>
<dbReference type="NCBIfam" id="TIGR00259">
    <property type="entry name" value="thylakoid_BtpA"/>
    <property type="match status" value="1"/>
</dbReference>
<accession>A0A644VWK9</accession>
<protein>
    <submittedName>
        <fullName evidence="2">Uncharacterized protein</fullName>
    </submittedName>
</protein>
<dbReference type="SUPFAM" id="SSF51366">
    <property type="entry name" value="Ribulose-phoshate binding barrel"/>
    <property type="match status" value="1"/>
</dbReference>
<comment type="caution">
    <text evidence="2">The sequence shown here is derived from an EMBL/GenBank/DDBJ whole genome shotgun (WGS) entry which is preliminary data.</text>
</comment>
<comment type="similarity">
    <text evidence="1">Belongs to the BtpA family.</text>
</comment>
<dbReference type="AlphaFoldDB" id="A0A644VWK9"/>
<evidence type="ECO:0000256" key="1">
    <source>
        <dbReference type="ARBA" id="ARBA00006007"/>
    </source>
</evidence>
<dbReference type="EMBL" id="VSSQ01000474">
    <property type="protein sequence ID" value="MPL95600.1"/>
    <property type="molecule type" value="Genomic_DNA"/>
</dbReference>
<evidence type="ECO:0000313" key="2">
    <source>
        <dbReference type="EMBL" id="MPL95600.1"/>
    </source>
</evidence>